<evidence type="ECO:0000256" key="1">
    <source>
        <dbReference type="SAM" id="MobiDB-lite"/>
    </source>
</evidence>
<evidence type="ECO:0000313" key="3">
    <source>
        <dbReference type="EMBL" id="PRX44797.1"/>
    </source>
</evidence>
<feature type="region of interest" description="Disordered" evidence="1">
    <location>
        <begin position="52"/>
        <end position="105"/>
    </location>
</feature>
<evidence type="ECO:0000256" key="2">
    <source>
        <dbReference type="SAM" id="SignalP"/>
    </source>
</evidence>
<feature type="chain" id="PRO_5038577891" evidence="2">
    <location>
        <begin position="26"/>
        <end position="189"/>
    </location>
</feature>
<sequence length="189" mass="19793">MRRTRKQTTFAISCVAGLLALVASAAAALVFVAAVTAGAPGTSRERVQLVGAAAPASSPAPSPLPAASTTPGTLLLPHWTSPAASPPTRTGTASPEPSPTWTGKPGAEVYYGTLSKDDCVKRGEEGVASGKWTSYRCKKYPPLDASPTPGQVIENLLAAEEPPPGQARRDHALWVVDWWCRIKMENDCS</sequence>
<dbReference type="AlphaFoldDB" id="A0A2T0LNM4"/>
<evidence type="ECO:0000313" key="4">
    <source>
        <dbReference type="Proteomes" id="UP000238312"/>
    </source>
</evidence>
<proteinExistence type="predicted"/>
<dbReference type="Proteomes" id="UP000238312">
    <property type="component" value="Unassembled WGS sequence"/>
</dbReference>
<gene>
    <name evidence="3" type="ORF">B0I32_15010</name>
</gene>
<reference evidence="3 4" key="1">
    <citation type="submission" date="2018-03" db="EMBL/GenBank/DDBJ databases">
        <title>Genomic Encyclopedia of Type Strains, Phase III (KMG-III): the genomes of soil and plant-associated and newly described type strains.</title>
        <authorList>
            <person name="Whitman W."/>
        </authorList>
    </citation>
    <scope>NUCLEOTIDE SEQUENCE [LARGE SCALE GENOMIC DNA]</scope>
    <source>
        <strain evidence="3 4">CGMCC 4.7104</strain>
    </source>
</reference>
<feature type="compositionally biased region" description="Low complexity" evidence="1">
    <location>
        <begin position="65"/>
        <end position="77"/>
    </location>
</feature>
<organism evidence="3 4">
    <name type="scientific">Nonomuraea fuscirosea</name>
    <dbReference type="NCBI Taxonomy" id="1291556"/>
    <lineage>
        <taxon>Bacteria</taxon>
        <taxon>Bacillati</taxon>
        <taxon>Actinomycetota</taxon>
        <taxon>Actinomycetes</taxon>
        <taxon>Streptosporangiales</taxon>
        <taxon>Streptosporangiaceae</taxon>
        <taxon>Nonomuraea</taxon>
    </lineage>
</organism>
<name>A0A2T0LNM4_9ACTN</name>
<dbReference type="EMBL" id="PVNG01000050">
    <property type="protein sequence ID" value="PRX44797.1"/>
    <property type="molecule type" value="Genomic_DNA"/>
</dbReference>
<protein>
    <submittedName>
        <fullName evidence="3">Uncharacterized protein</fullName>
    </submittedName>
</protein>
<keyword evidence="4" id="KW-1185">Reference proteome</keyword>
<keyword evidence="2" id="KW-0732">Signal</keyword>
<accession>A0A2T0LNM4</accession>
<feature type="compositionally biased region" description="Polar residues" evidence="1">
    <location>
        <begin position="87"/>
        <end position="101"/>
    </location>
</feature>
<feature type="signal peptide" evidence="2">
    <location>
        <begin position="1"/>
        <end position="25"/>
    </location>
</feature>
<comment type="caution">
    <text evidence="3">The sequence shown here is derived from an EMBL/GenBank/DDBJ whole genome shotgun (WGS) entry which is preliminary data.</text>
</comment>